<feature type="transmembrane region" description="Helical" evidence="6">
    <location>
        <begin position="118"/>
        <end position="146"/>
    </location>
</feature>
<keyword evidence="4 6" id="KW-1133">Transmembrane helix</keyword>
<protein>
    <submittedName>
        <fullName evidence="7">LysE family transporter</fullName>
    </submittedName>
</protein>
<dbReference type="InterPro" id="IPR001123">
    <property type="entry name" value="LeuE-type"/>
</dbReference>
<organism evidence="7 8">
    <name type="scientific">Mycolicibacterium gadium</name>
    <name type="common">Mycobacterium gadium</name>
    <dbReference type="NCBI Taxonomy" id="1794"/>
    <lineage>
        <taxon>Bacteria</taxon>
        <taxon>Bacillati</taxon>
        <taxon>Actinomycetota</taxon>
        <taxon>Actinomycetes</taxon>
        <taxon>Mycobacteriales</taxon>
        <taxon>Mycobacteriaceae</taxon>
        <taxon>Mycolicibacterium</taxon>
    </lineage>
</organism>
<dbReference type="EMBL" id="JAKZMO010000008">
    <property type="protein sequence ID" value="MDG5483381.1"/>
    <property type="molecule type" value="Genomic_DNA"/>
</dbReference>
<dbReference type="Pfam" id="PF01810">
    <property type="entry name" value="LysE"/>
    <property type="match status" value="1"/>
</dbReference>
<keyword evidence="3 6" id="KW-0812">Transmembrane</keyword>
<sequence length="216" mass="22556">MSGSTIAVVAVGSVLGFLSAVLPMGPVTVLVVHRTLAGDPSGALRFGLGRVPAETIYCALATFGTVALLERFPVVRTGIEVLAIAMFLAVGAWLLMARTGPAAAGADAAESVPRRNRWGFTAGFIVGALNPQYLFSWSAIVAIGVSVGGLQPSLLDRVAFPLAAALGVMLGYVLLVRFLQRRRGQMEGPAVRRVLRALGVLLIALAAWHVVQVVSQ</sequence>
<name>A0ABT6GQR4_MYCGU</name>
<feature type="transmembrane region" description="Helical" evidence="6">
    <location>
        <begin position="6"/>
        <end position="31"/>
    </location>
</feature>
<keyword evidence="8" id="KW-1185">Reference proteome</keyword>
<dbReference type="PANTHER" id="PTHR30086">
    <property type="entry name" value="ARGININE EXPORTER PROTEIN ARGO"/>
    <property type="match status" value="1"/>
</dbReference>
<keyword evidence="2" id="KW-1003">Cell membrane</keyword>
<feature type="transmembrane region" description="Helical" evidence="6">
    <location>
        <begin position="158"/>
        <end position="179"/>
    </location>
</feature>
<comment type="caution">
    <text evidence="7">The sequence shown here is derived from an EMBL/GenBank/DDBJ whole genome shotgun (WGS) entry which is preliminary data.</text>
</comment>
<evidence type="ECO:0000256" key="6">
    <source>
        <dbReference type="SAM" id="Phobius"/>
    </source>
</evidence>
<gene>
    <name evidence="7" type="ORF">MNO81_11320</name>
</gene>
<dbReference type="PANTHER" id="PTHR30086:SF20">
    <property type="entry name" value="ARGININE EXPORTER PROTEIN ARGO-RELATED"/>
    <property type="match status" value="1"/>
</dbReference>
<feature type="transmembrane region" description="Helical" evidence="6">
    <location>
        <begin position="75"/>
        <end position="97"/>
    </location>
</feature>
<dbReference type="RefSeq" id="WP_278221095.1">
    <property type="nucleotide sequence ID" value="NZ_JAKZMO010000008.1"/>
</dbReference>
<feature type="transmembrane region" description="Helical" evidence="6">
    <location>
        <begin position="191"/>
        <end position="211"/>
    </location>
</feature>
<proteinExistence type="predicted"/>
<dbReference type="Proteomes" id="UP001154266">
    <property type="component" value="Unassembled WGS sequence"/>
</dbReference>
<evidence type="ECO:0000256" key="2">
    <source>
        <dbReference type="ARBA" id="ARBA00022475"/>
    </source>
</evidence>
<evidence type="ECO:0000256" key="5">
    <source>
        <dbReference type="ARBA" id="ARBA00023136"/>
    </source>
</evidence>
<accession>A0ABT6GQR4</accession>
<evidence type="ECO:0000313" key="7">
    <source>
        <dbReference type="EMBL" id="MDG5483381.1"/>
    </source>
</evidence>
<keyword evidence="5 6" id="KW-0472">Membrane</keyword>
<evidence type="ECO:0000313" key="8">
    <source>
        <dbReference type="Proteomes" id="UP001154266"/>
    </source>
</evidence>
<evidence type="ECO:0000256" key="4">
    <source>
        <dbReference type="ARBA" id="ARBA00022989"/>
    </source>
</evidence>
<comment type="subcellular location">
    <subcellularLocation>
        <location evidence="1">Cell membrane</location>
        <topology evidence="1">Multi-pass membrane protein</topology>
    </subcellularLocation>
</comment>
<reference evidence="7" key="1">
    <citation type="journal article" date="2023" name="Environ. Microbiol.">
        <title>The 2-methylpropene degradation pathway in Mycobacteriaceae family strains.</title>
        <authorList>
            <person name="Helbich S."/>
            <person name="Barrantes I."/>
            <person name="Dos Anjos Borges L.G."/>
            <person name="Pieper D.H."/>
            <person name="Vainshtein Y."/>
            <person name="Sohn K."/>
            <person name="Engesser K.H."/>
        </authorList>
    </citation>
    <scope>NUCLEOTIDE SEQUENCE</scope>
    <source>
        <strain evidence="7">IBE100</strain>
    </source>
</reference>
<evidence type="ECO:0000256" key="3">
    <source>
        <dbReference type="ARBA" id="ARBA00022692"/>
    </source>
</evidence>
<evidence type="ECO:0000256" key="1">
    <source>
        <dbReference type="ARBA" id="ARBA00004651"/>
    </source>
</evidence>